<organism evidence="2 3">
    <name type="scientific">Lithospermum erythrorhizon</name>
    <name type="common">Purple gromwell</name>
    <name type="synonym">Lithospermum officinale var. erythrorhizon</name>
    <dbReference type="NCBI Taxonomy" id="34254"/>
    <lineage>
        <taxon>Eukaryota</taxon>
        <taxon>Viridiplantae</taxon>
        <taxon>Streptophyta</taxon>
        <taxon>Embryophyta</taxon>
        <taxon>Tracheophyta</taxon>
        <taxon>Spermatophyta</taxon>
        <taxon>Magnoliopsida</taxon>
        <taxon>eudicotyledons</taxon>
        <taxon>Gunneridae</taxon>
        <taxon>Pentapetalae</taxon>
        <taxon>asterids</taxon>
        <taxon>lamiids</taxon>
        <taxon>Boraginales</taxon>
        <taxon>Boraginaceae</taxon>
        <taxon>Boraginoideae</taxon>
        <taxon>Lithospermeae</taxon>
        <taxon>Lithospermum</taxon>
    </lineage>
</organism>
<dbReference type="EMBL" id="BAABME010001765">
    <property type="protein sequence ID" value="GAA0151338.1"/>
    <property type="molecule type" value="Genomic_DNA"/>
</dbReference>
<feature type="region of interest" description="Disordered" evidence="1">
    <location>
        <begin position="47"/>
        <end position="71"/>
    </location>
</feature>
<reference evidence="2 3" key="1">
    <citation type="submission" date="2024-01" db="EMBL/GenBank/DDBJ databases">
        <title>The complete chloroplast genome sequence of Lithospermum erythrorhizon: insights into the phylogenetic relationship among Boraginaceae species and the maternal lineages of purple gromwells.</title>
        <authorList>
            <person name="Okada T."/>
            <person name="Watanabe K."/>
        </authorList>
    </citation>
    <scope>NUCLEOTIDE SEQUENCE [LARGE SCALE GENOMIC DNA]</scope>
</reference>
<protein>
    <submittedName>
        <fullName evidence="2">Uncharacterized protein</fullName>
    </submittedName>
</protein>
<accession>A0AAV3PMA4</accession>
<gene>
    <name evidence="2" type="ORF">LIER_10077</name>
</gene>
<dbReference type="AlphaFoldDB" id="A0AAV3PMA4"/>
<name>A0AAV3PMA4_LITER</name>
<comment type="caution">
    <text evidence="2">The sequence shown here is derived from an EMBL/GenBank/DDBJ whole genome shotgun (WGS) entry which is preliminary data.</text>
</comment>
<keyword evidence="3" id="KW-1185">Reference proteome</keyword>
<sequence length="116" mass="12937">MINEKKPMFSRIPVIVIKSSSPTPLSMIRSPQATLLCHLRLSSPTKGVRLPFSRETPRTRTSPLVSGSPSMTPLVEHEKFLGEKDKWERISERAVARATKVEEALKKAKAESEALV</sequence>
<proteinExistence type="predicted"/>
<evidence type="ECO:0000313" key="3">
    <source>
        <dbReference type="Proteomes" id="UP001454036"/>
    </source>
</evidence>
<dbReference type="Proteomes" id="UP001454036">
    <property type="component" value="Unassembled WGS sequence"/>
</dbReference>
<evidence type="ECO:0000313" key="2">
    <source>
        <dbReference type="EMBL" id="GAA0151338.1"/>
    </source>
</evidence>
<evidence type="ECO:0000256" key="1">
    <source>
        <dbReference type="SAM" id="MobiDB-lite"/>
    </source>
</evidence>
<feature type="compositionally biased region" description="Polar residues" evidence="1">
    <location>
        <begin position="59"/>
        <end position="71"/>
    </location>
</feature>